<dbReference type="Gene3D" id="3.20.20.80">
    <property type="entry name" value="Glycosidases"/>
    <property type="match status" value="1"/>
</dbReference>
<dbReference type="InterPro" id="IPR001579">
    <property type="entry name" value="Glyco_hydro_18_chit_AS"/>
</dbReference>
<dbReference type="InterPro" id="IPR011583">
    <property type="entry name" value="Chitinase_II/V-like_cat"/>
</dbReference>
<dbReference type="PROSITE" id="PS00026">
    <property type="entry name" value="CHIT_BIND_I_1"/>
    <property type="match status" value="1"/>
</dbReference>
<dbReference type="PROSITE" id="PS50941">
    <property type="entry name" value="CHIT_BIND_I_2"/>
    <property type="match status" value="1"/>
</dbReference>
<feature type="domain" description="GH18" evidence="15">
    <location>
        <begin position="81"/>
        <end position="442"/>
    </location>
</feature>
<evidence type="ECO:0000256" key="5">
    <source>
        <dbReference type="ARBA" id="ARBA00022525"/>
    </source>
</evidence>
<dbReference type="Proteomes" id="UP001283341">
    <property type="component" value="Unassembled WGS sequence"/>
</dbReference>
<keyword evidence="12" id="KW-1015">Disulfide bond</keyword>
<evidence type="ECO:0000256" key="12">
    <source>
        <dbReference type="PROSITE-ProRule" id="PRU00261"/>
    </source>
</evidence>
<dbReference type="GO" id="GO:0005576">
    <property type="term" value="C:extracellular region"/>
    <property type="evidence" value="ECO:0007669"/>
    <property type="project" value="UniProtKB-SubCell"/>
</dbReference>
<evidence type="ECO:0000313" key="17">
    <source>
        <dbReference type="Proteomes" id="UP001283341"/>
    </source>
</evidence>
<dbReference type="GO" id="GO:0008061">
    <property type="term" value="F:chitin binding"/>
    <property type="evidence" value="ECO:0007669"/>
    <property type="project" value="UniProtKB-UniRule"/>
</dbReference>
<dbReference type="InterPro" id="IPR001223">
    <property type="entry name" value="Glyco_hydro18_cat"/>
</dbReference>
<reference evidence="16" key="2">
    <citation type="submission" date="2023-06" db="EMBL/GenBank/DDBJ databases">
        <authorList>
            <consortium name="Lawrence Berkeley National Laboratory"/>
            <person name="Haridas S."/>
            <person name="Hensen N."/>
            <person name="Bonometti L."/>
            <person name="Westerberg I."/>
            <person name="Brannstrom I.O."/>
            <person name="Guillou S."/>
            <person name="Cros-Aarteil S."/>
            <person name="Calhoun S."/>
            <person name="Kuo A."/>
            <person name="Mondo S."/>
            <person name="Pangilinan J."/>
            <person name="Riley R."/>
            <person name="Labutti K."/>
            <person name="Andreopoulos B."/>
            <person name="Lipzen A."/>
            <person name="Chen C."/>
            <person name="Yanf M."/>
            <person name="Daum C."/>
            <person name="Ng V."/>
            <person name="Clum A."/>
            <person name="Steindorff A."/>
            <person name="Ohm R."/>
            <person name="Martin F."/>
            <person name="Silar P."/>
            <person name="Natvig D."/>
            <person name="Lalanne C."/>
            <person name="Gautier V."/>
            <person name="Ament-Velasquez S.L."/>
            <person name="Kruys A."/>
            <person name="Hutchinson M.I."/>
            <person name="Powell A.J."/>
            <person name="Barry K."/>
            <person name="Miller A.N."/>
            <person name="Grigoriev I.V."/>
            <person name="Debuchy R."/>
            <person name="Gladieux P."/>
            <person name="Thoren M.H."/>
            <person name="Johannesson H."/>
        </authorList>
    </citation>
    <scope>NUCLEOTIDE SEQUENCE</scope>
    <source>
        <strain evidence="16">CBS 118394</strain>
    </source>
</reference>
<dbReference type="InterPro" id="IPR001002">
    <property type="entry name" value="Chitin-bd_1"/>
</dbReference>
<gene>
    <name evidence="16" type="ORF">B0H66DRAFT_521857</name>
</gene>
<evidence type="ECO:0000256" key="7">
    <source>
        <dbReference type="ARBA" id="ARBA00022801"/>
    </source>
</evidence>
<keyword evidence="8" id="KW-0146">Chitin degradation</keyword>
<dbReference type="SUPFAM" id="SSF57016">
    <property type="entry name" value="Plant lectins/antimicrobial peptides"/>
    <property type="match status" value="1"/>
</dbReference>
<dbReference type="InterPro" id="IPR036861">
    <property type="entry name" value="Endochitinase-like_sf"/>
</dbReference>
<dbReference type="EMBL" id="JAUEDM010000006">
    <property type="protein sequence ID" value="KAK3315445.1"/>
    <property type="molecule type" value="Genomic_DNA"/>
</dbReference>
<reference evidence="16" key="1">
    <citation type="journal article" date="2023" name="Mol. Phylogenet. Evol.">
        <title>Genome-scale phylogeny and comparative genomics of the fungal order Sordariales.</title>
        <authorList>
            <person name="Hensen N."/>
            <person name="Bonometti L."/>
            <person name="Westerberg I."/>
            <person name="Brannstrom I.O."/>
            <person name="Guillou S."/>
            <person name="Cros-Aarteil S."/>
            <person name="Calhoun S."/>
            <person name="Haridas S."/>
            <person name="Kuo A."/>
            <person name="Mondo S."/>
            <person name="Pangilinan J."/>
            <person name="Riley R."/>
            <person name="LaButti K."/>
            <person name="Andreopoulos B."/>
            <person name="Lipzen A."/>
            <person name="Chen C."/>
            <person name="Yan M."/>
            <person name="Daum C."/>
            <person name="Ng V."/>
            <person name="Clum A."/>
            <person name="Steindorff A."/>
            <person name="Ohm R.A."/>
            <person name="Martin F."/>
            <person name="Silar P."/>
            <person name="Natvig D.O."/>
            <person name="Lalanne C."/>
            <person name="Gautier V."/>
            <person name="Ament-Velasquez S.L."/>
            <person name="Kruys A."/>
            <person name="Hutchinson M.I."/>
            <person name="Powell A.J."/>
            <person name="Barry K."/>
            <person name="Miller A.N."/>
            <person name="Grigoriev I.V."/>
            <person name="Debuchy R."/>
            <person name="Gladieux P."/>
            <person name="Hiltunen Thoren M."/>
            <person name="Johannesson H."/>
        </authorList>
    </citation>
    <scope>NUCLEOTIDE SEQUENCE</scope>
    <source>
        <strain evidence="16">CBS 118394</strain>
    </source>
</reference>
<proteinExistence type="inferred from homology"/>
<evidence type="ECO:0000256" key="6">
    <source>
        <dbReference type="ARBA" id="ARBA00022669"/>
    </source>
</evidence>
<comment type="catalytic activity">
    <reaction evidence="1">
        <text>Random endo-hydrolysis of N-acetyl-beta-D-glucosaminide (1-&gt;4)-beta-linkages in chitin and chitodextrins.</text>
        <dbReference type="EC" id="3.2.1.14"/>
    </reaction>
</comment>
<dbReference type="GO" id="GO:0006032">
    <property type="term" value="P:chitin catabolic process"/>
    <property type="evidence" value="ECO:0007669"/>
    <property type="project" value="UniProtKB-KW"/>
</dbReference>
<evidence type="ECO:0000256" key="10">
    <source>
        <dbReference type="ARBA" id="ARBA00023295"/>
    </source>
</evidence>
<dbReference type="InterPro" id="IPR029070">
    <property type="entry name" value="Chitinase_insertion_sf"/>
</dbReference>
<dbReference type="PROSITE" id="PS01095">
    <property type="entry name" value="GH18_1"/>
    <property type="match status" value="1"/>
</dbReference>
<evidence type="ECO:0000256" key="11">
    <source>
        <dbReference type="ARBA" id="ARBA00023326"/>
    </source>
</evidence>
<organism evidence="16 17">
    <name type="scientific">Apodospora peruviana</name>
    <dbReference type="NCBI Taxonomy" id="516989"/>
    <lineage>
        <taxon>Eukaryota</taxon>
        <taxon>Fungi</taxon>
        <taxon>Dikarya</taxon>
        <taxon>Ascomycota</taxon>
        <taxon>Pezizomycotina</taxon>
        <taxon>Sordariomycetes</taxon>
        <taxon>Sordariomycetidae</taxon>
        <taxon>Sordariales</taxon>
        <taxon>Lasiosphaeriaceae</taxon>
        <taxon>Apodospora</taxon>
    </lineage>
</organism>
<keyword evidence="17" id="KW-1185">Reference proteome</keyword>
<keyword evidence="6 12" id="KW-0147">Chitin-binding</keyword>
<dbReference type="SUPFAM" id="SSF51445">
    <property type="entry name" value="(Trans)glycosidases"/>
    <property type="match status" value="1"/>
</dbReference>
<keyword evidence="7 13" id="KW-0378">Hydrolase</keyword>
<name>A0AAE0HZ09_9PEZI</name>
<evidence type="ECO:0000256" key="3">
    <source>
        <dbReference type="ARBA" id="ARBA00008682"/>
    </source>
</evidence>
<keyword evidence="5" id="KW-0964">Secreted</keyword>
<comment type="subcellular location">
    <subcellularLocation>
        <location evidence="2">Secreted</location>
    </subcellularLocation>
</comment>
<accession>A0AAE0HZ09</accession>
<dbReference type="Gene3D" id="3.30.60.10">
    <property type="entry name" value="Endochitinase-like"/>
    <property type="match status" value="1"/>
</dbReference>
<dbReference type="PANTHER" id="PTHR11177:SF333">
    <property type="entry name" value="CHITINASE"/>
    <property type="match status" value="1"/>
</dbReference>
<dbReference type="InterPro" id="IPR018371">
    <property type="entry name" value="Chitin-binding_1_CS"/>
</dbReference>
<dbReference type="Gene3D" id="3.10.50.10">
    <property type="match status" value="1"/>
</dbReference>
<evidence type="ECO:0000313" key="16">
    <source>
        <dbReference type="EMBL" id="KAK3315445.1"/>
    </source>
</evidence>
<comment type="similarity">
    <text evidence="3">Belongs to the glycosyl hydrolase 18 family. Chitinase class V subfamily.</text>
</comment>
<keyword evidence="9" id="KW-0119">Carbohydrate metabolism</keyword>
<evidence type="ECO:0000256" key="4">
    <source>
        <dbReference type="ARBA" id="ARBA00012729"/>
    </source>
</evidence>
<dbReference type="SMART" id="SM00636">
    <property type="entry name" value="Glyco_18"/>
    <property type="match status" value="1"/>
</dbReference>
<dbReference type="GO" id="GO:0000272">
    <property type="term" value="P:polysaccharide catabolic process"/>
    <property type="evidence" value="ECO:0007669"/>
    <property type="project" value="UniProtKB-KW"/>
</dbReference>
<evidence type="ECO:0000256" key="8">
    <source>
        <dbReference type="ARBA" id="ARBA00023024"/>
    </source>
</evidence>
<dbReference type="PANTHER" id="PTHR11177">
    <property type="entry name" value="CHITINASE"/>
    <property type="match status" value="1"/>
</dbReference>
<evidence type="ECO:0000256" key="13">
    <source>
        <dbReference type="RuleBase" id="RU000489"/>
    </source>
</evidence>
<evidence type="ECO:0000259" key="14">
    <source>
        <dbReference type="PROSITE" id="PS50941"/>
    </source>
</evidence>
<feature type="disulfide bond" evidence="12">
    <location>
        <begin position="50"/>
        <end position="64"/>
    </location>
</feature>
<keyword evidence="10 13" id="KW-0326">Glycosidase</keyword>
<protein>
    <recommendedName>
        <fullName evidence="4">chitinase</fullName>
        <ecNumber evidence="4">3.2.1.14</ecNumber>
    </recommendedName>
</protein>
<evidence type="ECO:0000256" key="9">
    <source>
        <dbReference type="ARBA" id="ARBA00023277"/>
    </source>
</evidence>
<feature type="domain" description="Chitin-binding type-1" evidence="14">
    <location>
        <begin position="28"/>
        <end position="76"/>
    </location>
</feature>
<comment type="caution">
    <text evidence="16">The sequence shown here is derived from an EMBL/GenBank/DDBJ whole genome shotgun (WGS) entry which is preliminary data.</text>
</comment>
<dbReference type="InterPro" id="IPR050314">
    <property type="entry name" value="Glycosyl_Hydrlase_18"/>
</dbReference>
<evidence type="ECO:0000256" key="1">
    <source>
        <dbReference type="ARBA" id="ARBA00000822"/>
    </source>
</evidence>
<evidence type="ECO:0000259" key="15">
    <source>
        <dbReference type="PROSITE" id="PS51910"/>
    </source>
</evidence>
<dbReference type="CDD" id="cd00035">
    <property type="entry name" value="ChtBD1"/>
    <property type="match status" value="1"/>
</dbReference>
<keyword evidence="11" id="KW-0624">Polysaccharide degradation</keyword>
<evidence type="ECO:0000256" key="2">
    <source>
        <dbReference type="ARBA" id="ARBA00004613"/>
    </source>
</evidence>
<feature type="disulfide bond" evidence="12">
    <location>
        <begin position="45"/>
        <end position="57"/>
    </location>
</feature>
<dbReference type="AlphaFoldDB" id="A0AAE0HZ09"/>
<dbReference type="InterPro" id="IPR017853">
    <property type="entry name" value="GH"/>
</dbReference>
<dbReference type="Pfam" id="PF00704">
    <property type="entry name" value="Glyco_hydro_18"/>
    <property type="match status" value="1"/>
</dbReference>
<sequence>MHAKLKLAADDIIKDCEKKVCVSDCDRKSECNPGYGSQWAEKYQCPLNVCCSKSGFCGTTKDFCGDKKVKRPSCSKDSGVSRVIGYYEGWVNNRPCNKIYPEQIPVGVYTHINFAFATIDPKTFQVQPVDSADINTYKRLMLVKQKDPDLKVFVAIGGWTFNDPGFATRTTFSDLAASIPRQQTFIRSLTSFMSTYGFDGVDLDWEYPEADDRGGRSVDYANFPKFMNRLKSGLAATGGKNGLSITLPCSYWYLQHFDLKALAKEISWFNIMSYDMHGVWDRPNKFVGPYLNAHTNLTEIQELGLDLLWRNDVRPDMVTMGVAFYGRSFTASSASCLTPGCTYEAGGNRGKCSREIGILMNSEIDDIVKQKSVNPTWYRSAAVKVATWDSNQWVSFDDADTLKQKAETAQGLCLGGLMVWAISHDTQDGKYSRALAKVANRKVQALADTDGDANNPYKKINVPIASCKWSNCGEGCPAGWAVMRRSDPGARRDEYMFDEQGCDGGMSHMFCCPTDSTFPICGWYTHNNGACDNQCPPGKIEIGSNNMYCRKNYQAACCTVDVPSMRVYSTCEWGAWPHCDDLQRCPWADSSKSTGLAYSSSGSGGAFCMTDKAGYFTQRKYCCDTADVQSSFTNCKLYWNYGLAGSDRNEDNFCWSGCPPEYTRVAMDGLTKRCAGKEGAQVYCCIASVSKTKEVENPVLADYRTSLTAYLKNPVCDNPLLISKRQVPYPGVLAVDATLNLTRTLPALGERDTAGQLTTTAASNSDERKAESLLLILLTAAASKPMLDAETLVWDNTIGTKFANLKISNLKSYLESLAEWKIEGPIEMVRRIMCSPHLWDMRAAKGKNGGKTSLIDCSILGCKIMNQLIPARTPDRKRAPQARPAYQATFTDAAGNSYSIFLQLPDHPSAGGLDSNDPMYDEAIDYTGWDDCSDTSVAPFSLPNNRFYELEHPLDGVLIANFITDAAAGRLPSGATSQTGRISASFFRQARDMNLPLPLPPLPGGQNYLRPYDRVMECVGSETNRANFVLAFRDINQYKGRLVRGRNVIDPDKWAALVVDTTTPSAPLLVLRGAIAVIRYMDRRTGPPVNARLANVVTDVYAQWVLIENEWNRLNPNDQIRVADAWREWAPAQMAFTVAHTRRWVGDGITDMRRVWAVRTGDEALAVLEVLTVLERELPTLSIGTSGFP</sequence>
<dbReference type="SUPFAM" id="SSF54556">
    <property type="entry name" value="Chitinase insertion domain"/>
    <property type="match status" value="1"/>
</dbReference>
<dbReference type="GO" id="GO:0008843">
    <property type="term" value="F:endochitinase activity"/>
    <property type="evidence" value="ECO:0007669"/>
    <property type="project" value="UniProtKB-EC"/>
</dbReference>
<dbReference type="EC" id="3.2.1.14" evidence="4"/>
<dbReference type="PROSITE" id="PS51910">
    <property type="entry name" value="GH18_2"/>
    <property type="match status" value="1"/>
</dbReference>
<dbReference type="Pfam" id="PF00187">
    <property type="entry name" value="Chitin_bind_1"/>
    <property type="match status" value="1"/>
</dbReference>
<comment type="caution">
    <text evidence="12">Lacks conserved residue(s) required for the propagation of feature annotation.</text>
</comment>